<dbReference type="Pfam" id="PF00583">
    <property type="entry name" value="Acetyltransf_1"/>
    <property type="match status" value="1"/>
</dbReference>
<gene>
    <name evidence="4" type="ORF">FHG66_09220</name>
</gene>
<evidence type="ECO:0000256" key="1">
    <source>
        <dbReference type="ARBA" id="ARBA00022679"/>
    </source>
</evidence>
<evidence type="ECO:0000313" key="4">
    <source>
        <dbReference type="EMBL" id="TNC50130.1"/>
    </source>
</evidence>
<name>A0A5C4MZ31_9RHOB</name>
<proteinExistence type="predicted"/>
<dbReference type="InterPro" id="IPR050832">
    <property type="entry name" value="Bact_Acetyltransf"/>
</dbReference>
<dbReference type="OrthoDB" id="7992078at2"/>
<dbReference type="Proteomes" id="UP000305887">
    <property type="component" value="Unassembled WGS sequence"/>
</dbReference>
<dbReference type="InterPro" id="IPR000182">
    <property type="entry name" value="GNAT_dom"/>
</dbReference>
<sequence>MIRPLHPGTDQDAVLDLYARASDYLDLESGRVPTLAMVEEFFSDAPPGGNPSKSLKLGLFNEERLLGLADLAFGYPNPTDAYLGLMMLAADARGRGLGRIFLRHVEAAARERGAVRLLLAVLEANPRGRAFWEVQGFGAPKVFAATRIGERTHVRIRLEKPL</sequence>
<dbReference type="CDD" id="cd04301">
    <property type="entry name" value="NAT_SF"/>
    <property type="match status" value="1"/>
</dbReference>
<keyword evidence="1 4" id="KW-0808">Transferase</keyword>
<dbReference type="EMBL" id="VDFU01000008">
    <property type="protein sequence ID" value="TNC50130.1"/>
    <property type="molecule type" value="Genomic_DNA"/>
</dbReference>
<dbReference type="PROSITE" id="PS51186">
    <property type="entry name" value="GNAT"/>
    <property type="match status" value="1"/>
</dbReference>
<protein>
    <submittedName>
        <fullName evidence="4">GNAT family N-acetyltransferase</fullName>
    </submittedName>
</protein>
<keyword evidence="5" id="KW-1185">Reference proteome</keyword>
<evidence type="ECO:0000259" key="3">
    <source>
        <dbReference type="PROSITE" id="PS51186"/>
    </source>
</evidence>
<accession>A0A5C4MZ31</accession>
<dbReference type="RefSeq" id="WP_139076454.1">
    <property type="nucleotide sequence ID" value="NZ_VDFU01000008.1"/>
</dbReference>
<dbReference type="SUPFAM" id="SSF55729">
    <property type="entry name" value="Acyl-CoA N-acyltransferases (Nat)"/>
    <property type="match status" value="1"/>
</dbReference>
<feature type="domain" description="N-acetyltransferase" evidence="3">
    <location>
        <begin position="1"/>
        <end position="162"/>
    </location>
</feature>
<dbReference type="AlphaFoldDB" id="A0A5C4MZ31"/>
<dbReference type="PANTHER" id="PTHR43877">
    <property type="entry name" value="AMINOALKYLPHOSPHONATE N-ACETYLTRANSFERASE-RELATED-RELATED"/>
    <property type="match status" value="1"/>
</dbReference>
<dbReference type="Gene3D" id="3.40.630.30">
    <property type="match status" value="1"/>
</dbReference>
<organism evidence="4 5">
    <name type="scientific">Rubellimicrobium rubrum</name>
    <dbReference type="NCBI Taxonomy" id="2585369"/>
    <lineage>
        <taxon>Bacteria</taxon>
        <taxon>Pseudomonadati</taxon>
        <taxon>Pseudomonadota</taxon>
        <taxon>Alphaproteobacteria</taxon>
        <taxon>Rhodobacterales</taxon>
        <taxon>Roseobacteraceae</taxon>
        <taxon>Rubellimicrobium</taxon>
    </lineage>
</organism>
<comment type="caution">
    <text evidence="4">The sequence shown here is derived from an EMBL/GenBank/DDBJ whole genome shotgun (WGS) entry which is preliminary data.</text>
</comment>
<keyword evidence="2" id="KW-0012">Acyltransferase</keyword>
<dbReference type="InterPro" id="IPR016181">
    <property type="entry name" value="Acyl_CoA_acyltransferase"/>
</dbReference>
<evidence type="ECO:0000256" key="2">
    <source>
        <dbReference type="ARBA" id="ARBA00023315"/>
    </source>
</evidence>
<dbReference type="GO" id="GO:0016747">
    <property type="term" value="F:acyltransferase activity, transferring groups other than amino-acyl groups"/>
    <property type="evidence" value="ECO:0007669"/>
    <property type="project" value="InterPro"/>
</dbReference>
<reference evidence="4 5" key="1">
    <citation type="submission" date="2019-06" db="EMBL/GenBank/DDBJ databases">
        <title>YIM 131921 draft genome.</title>
        <authorList>
            <person name="Jiang L."/>
        </authorList>
    </citation>
    <scope>NUCLEOTIDE SEQUENCE [LARGE SCALE GENOMIC DNA]</scope>
    <source>
        <strain evidence="4 5">YIM 131921</strain>
    </source>
</reference>
<evidence type="ECO:0000313" key="5">
    <source>
        <dbReference type="Proteomes" id="UP000305887"/>
    </source>
</evidence>